<organism evidence="2 3">
    <name type="scientific">Amycolatopsis speibonae</name>
    <dbReference type="NCBI Taxonomy" id="1450224"/>
    <lineage>
        <taxon>Bacteria</taxon>
        <taxon>Bacillati</taxon>
        <taxon>Actinomycetota</taxon>
        <taxon>Actinomycetes</taxon>
        <taxon>Pseudonocardiales</taxon>
        <taxon>Pseudonocardiaceae</taxon>
        <taxon>Amycolatopsis</taxon>
    </lineage>
</organism>
<reference evidence="3" key="1">
    <citation type="journal article" date="2019" name="Int. J. Syst. Evol. Microbiol.">
        <title>The Global Catalogue of Microorganisms (GCM) 10K type strain sequencing project: providing services to taxonomists for standard genome sequencing and annotation.</title>
        <authorList>
            <consortium name="The Broad Institute Genomics Platform"/>
            <consortium name="The Broad Institute Genome Sequencing Center for Infectious Disease"/>
            <person name="Wu L."/>
            <person name="Ma J."/>
        </authorList>
    </citation>
    <scope>NUCLEOTIDE SEQUENCE [LARGE SCALE GENOMIC DNA]</scope>
    <source>
        <strain evidence="3">CGMCC 4.7676</strain>
    </source>
</reference>
<dbReference type="EMBL" id="JBHRWK010000025">
    <property type="protein sequence ID" value="MFC3451660.1"/>
    <property type="molecule type" value="Genomic_DNA"/>
</dbReference>
<dbReference type="PANTHER" id="PTHR35010:SF2">
    <property type="entry name" value="BLL4672 PROTEIN"/>
    <property type="match status" value="1"/>
</dbReference>
<sequence>MTKIDPRTEIKEFLSSRRARITPERAGLPAYSGNRRVKGLRREEVALLAGVSVDYYVRMERGSLAGASDGVLDALASALQLDEAERDHLFHLARQSRAPSGPRRRRPAVTVRPALQQVLDAIADAPAWICNGRYDVLAMNHLARALYSPMLADTRRPANTARFVYLDPEAAKTFFVDYDRIVCDLAAKLRMEAGRTPHDKELITLVGELSTRSELFRQRWASQDVRLHRSGHKRIHHPVVGRLDLDVESMELPADPGLLLIVYTTPAGTATADGLALLASWAASQEQLATEIQALS</sequence>
<dbReference type="PANTHER" id="PTHR35010">
    <property type="entry name" value="BLL4672 PROTEIN-RELATED"/>
    <property type="match status" value="1"/>
</dbReference>
<evidence type="ECO:0000313" key="2">
    <source>
        <dbReference type="EMBL" id="MFC3451660.1"/>
    </source>
</evidence>
<dbReference type="RefSeq" id="WP_378240429.1">
    <property type="nucleotide sequence ID" value="NZ_JBHRWK010000025.1"/>
</dbReference>
<accession>A0ABV7P0W6</accession>
<name>A0ABV7P0W6_9PSEU</name>
<dbReference type="Pfam" id="PF13560">
    <property type="entry name" value="HTH_31"/>
    <property type="match status" value="1"/>
</dbReference>
<dbReference type="Pfam" id="PF17765">
    <property type="entry name" value="MLTR_LBD"/>
    <property type="match status" value="1"/>
</dbReference>
<dbReference type="InterPro" id="IPR001387">
    <property type="entry name" value="Cro/C1-type_HTH"/>
</dbReference>
<comment type="caution">
    <text evidence="2">The sequence shown here is derived from an EMBL/GenBank/DDBJ whole genome shotgun (WGS) entry which is preliminary data.</text>
</comment>
<dbReference type="InterPro" id="IPR010982">
    <property type="entry name" value="Lambda_DNA-bd_dom_sf"/>
</dbReference>
<keyword evidence="3" id="KW-1185">Reference proteome</keyword>
<dbReference type="SUPFAM" id="SSF47413">
    <property type="entry name" value="lambda repressor-like DNA-binding domains"/>
    <property type="match status" value="1"/>
</dbReference>
<dbReference type="SMART" id="SM00530">
    <property type="entry name" value="HTH_XRE"/>
    <property type="match status" value="1"/>
</dbReference>
<dbReference type="Proteomes" id="UP001595645">
    <property type="component" value="Unassembled WGS sequence"/>
</dbReference>
<dbReference type="Gene3D" id="1.10.260.40">
    <property type="entry name" value="lambda repressor-like DNA-binding domains"/>
    <property type="match status" value="1"/>
</dbReference>
<evidence type="ECO:0000313" key="3">
    <source>
        <dbReference type="Proteomes" id="UP001595645"/>
    </source>
</evidence>
<protein>
    <submittedName>
        <fullName evidence="2">Helix-turn-helix transcriptional regulator</fullName>
    </submittedName>
</protein>
<dbReference type="Gene3D" id="3.30.450.180">
    <property type="match status" value="1"/>
</dbReference>
<proteinExistence type="predicted"/>
<feature type="domain" description="HTH cro/C1-type" evidence="1">
    <location>
        <begin position="35"/>
        <end position="86"/>
    </location>
</feature>
<dbReference type="PROSITE" id="PS50943">
    <property type="entry name" value="HTH_CROC1"/>
    <property type="match status" value="1"/>
</dbReference>
<dbReference type="InterPro" id="IPR041413">
    <property type="entry name" value="MLTR_LBD"/>
</dbReference>
<gene>
    <name evidence="2" type="ORF">ACFOSH_19690</name>
</gene>
<evidence type="ECO:0000259" key="1">
    <source>
        <dbReference type="PROSITE" id="PS50943"/>
    </source>
</evidence>
<dbReference type="CDD" id="cd00093">
    <property type="entry name" value="HTH_XRE"/>
    <property type="match status" value="1"/>
</dbReference>